<reference evidence="1 3" key="1">
    <citation type="submission" date="2021-03" db="EMBL/GenBank/DDBJ databases">
        <authorList>
            <person name="King G.J."/>
            <person name="Bancroft I."/>
            <person name="Baten A."/>
            <person name="Bloomfield J."/>
            <person name="Borpatragohain P."/>
            <person name="He Z."/>
            <person name="Irish N."/>
            <person name="Irwin J."/>
            <person name="Liu K."/>
            <person name="Mauleon R.P."/>
            <person name="Moore J."/>
            <person name="Morris R."/>
            <person name="Ostergaard L."/>
            <person name="Wang B."/>
            <person name="Wells R."/>
        </authorList>
    </citation>
    <scope>NUCLEOTIDE SEQUENCE [LARGE SCALE GENOMIC DNA]</scope>
    <source>
        <strain evidence="1">R-o-18</strain>
        <tissue evidence="1">Leaf</tissue>
    </source>
</reference>
<accession>A0ABQ7NHP1</accession>
<evidence type="ECO:0000313" key="3">
    <source>
        <dbReference type="Proteomes" id="UP000823674"/>
    </source>
</evidence>
<dbReference type="Proteomes" id="UP000823674">
    <property type="component" value="Chromosome A02"/>
</dbReference>
<comment type="caution">
    <text evidence="1">The sequence shown here is derived from an EMBL/GenBank/DDBJ whole genome shotgun (WGS) entry which is preliminary data.</text>
</comment>
<gene>
    <name evidence="1" type="primary">A02g505430.1_BraROA</name>
    <name evidence="2" type="synonym">A02g505490.1_BraROA</name>
    <name evidence="1" type="ORF">IGI04_006712</name>
    <name evidence="2" type="ORF">IGI04_006718</name>
</gene>
<proteinExistence type="predicted"/>
<sequence>MDSRNHTSQAVAQFGCPRNLEWIEESVNDFYANIHGRLQRLEDNYLASVQSIDQQRAYAIRAQARELEIVRNSFDNFCQEMIEYTKFNGEEEHHRSVDKTTSSAEALSVVLEPVLATKAKAILSTTQKFVGPATPDV</sequence>
<evidence type="ECO:0000313" key="2">
    <source>
        <dbReference type="EMBL" id="KAG5410399.1"/>
    </source>
</evidence>
<dbReference type="EMBL" id="JADBGQ010000002">
    <property type="protein sequence ID" value="KAG5410399.1"/>
    <property type="molecule type" value="Genomic_DNA"/>
</dbReference>
<evidence type="ECO:0000313" key="1">
    <source>
        <dbReference type="EMBL" id="KAG5410393.1"/>
    </source>
</evidence>
<name>A0ABQ7NHP1_BRACM</name>
<protein>
    <recommendedName>
        <fullName evidence="4">Syntaxin N-terminal domain-containing protein</fullName>
    </recommendedName>
</protein>
<organism evidence="1 3">
    <name type="scientific">Brassica rapa subsp. trilocularis</name>
    <dbReference type="NCBI Taxonomy" id="1813537"/>
    <lineage>
        <taxon>Eukaryota</taxon>
        <taxon>Viridiplantae</taxon>
        <taxon>Streptophyta</taxon>
        <taxon>Embryophyta</taxon>
        <taxon>Tracheophyta</taxon>
        <taxon>Spermatophyta</taxon>
        <taxon>Magnoliopsida</taxon>
        <taxon>eudicotyledons</taxon>
        <taxon>Gunneridae</taxon>
        <taxon>Pentapetalae</taxon>
        <taxon>rosids</taxon>
        <taxon>malvids</taxon>
        <taxon>Brassicales</taxon>
        <taxon>Brassicaceae</taxon>
        <taxon>Brassiceae</taxon>
        <taxon>Brassica</taxon>
    </lineage>
</organism>
<evidence type="ECO:0008006" key="4">
    <source>
        <dbReference type="Google" id="ProtNLM"/>
    </source>
</evidence>
<keyword evidence="3" id="KW-1185">Reference proteome</keyword>
<dbReference type="EMBL" id="JADBGQ010000002">
    <property type="protein sequence ID" value="KAG5410393.1"/>
    <property type="molecule type" value="Genomic_DNA"/>
</dbReference>